<proteinExistence type="predicted"/>
<gene>
    <name evidence="3" type="ORF">FRACA_1630010</name>
</gene>
<dbReference type="EMBL" id="FZMO01000072">
    <property type="protein sequence ID" value="SNQ46963.1"/>
    <property type="molecule type" value="Genomic_DNA"/>
</dbReference>
<dbReference type="Pfam" id="PF04480">
    <property type="entry name" value="DUF559"/>
    <property type="match status" value="1"/>
</dbReference>
<dbReference type="InterPro" id="IPR007569">
    <property type="entry name" value="DUF559"/>
</dbReference>
<dbReference type="SUPFAM" id="SSF52980">
    <property type="entry name" value="Restriction endonuclease-like"/>
    <property type="match status" value="1"/>
</dbReference>
<feature type="compositionally biased region" description="Pro residues" evidence="1">
    <location>
        <begin position="254"/>
        <end position="267"/>
    </location>
</feature>
<dbReference type="PANTHER" id="PTHR38590:SF1">
    <property type="entry name" value="BLL0828 PROTEIN"/>
    <property type="match status" value="1"/>
</dbReference>
<evidence type="ECO:0000256" key="1">
    <source>
        <dbReference type="SAM" id="MobiDB-lite"/>
    </source>
</evidence>
<reference evidence="3 4" key="1">
    <citation type="submission" date="2017-06" db="EMBL/GenBank/DDBJ databases">
        <authorList>
            <person name="Kim H.J."/>
            <person name="Triplett B.A."/>
        </authorList>
    </citation>
    <scope>NUCLEOTIDE SEQUENCE [LARGE SCALE GENOMIC DNA]</scope>
    <source>
        <strain evidence="3">FRACA_ARgP5</strain>
    </source>
</reference>
<organism evidence="3 4">
    <name type="scientific">Frankia canadensis</name>
    <dbReference type="NCBI Taxonomy" id="1836972"/>
    <lineage>
        <taxon>Bacteria</taxon>
        <taxon>Bacillati</taxon>
        <taxon>Actinomycetota</taxon>
        <taxon>Actinomycetes</taxon>
        <taxon>Frankiales</taxon>
        <taxon>Frankiaceae</taxon>
        <taxon>Frankia</taxon>
    </lineage>
</organism>
<evidence type="ECO:0000259" key="2">
    <source>
        <dbReference type="Pfam" id="PF04480"/>
    </source>
</evidence>
<dbReference type="PANTHER" id="PTHR38590">
    <property type="entry name" value="BLL0828 PROTEIN"/>
    <property type="match status" value="1"/>
</dbReference>
<dbReference type="InterPro" id="IPR011335">
    <property type="entry name" value="Restrct_endonuc-II-like"/>
</dbReference>
<feature type="domain" description="DUF559" evidence="2">
    <location>
        <begin position="344"/>
        <end position="410"/>
    </location>
</feature>
<name>A0A2I2KMS5_9ACTN</name>
<dbReference type="OrthoDB" id="570572at2"/>
<dbReference type="Gene3D" id="3.40.960.10">
    <property type="entry name" value="VSR Endonuclease"/>
    <property type="match status" value="1"/>
</dbReference>
<feature type="compositionally biased region" description="Pro residues" evidence="1">
    <location>
        <begin position="197"/>
        <end position="208"/>
    </location>
</feature>
<protein>
    <recommendedName>
        <fullName evidence="2">DUF559 domain-containing protein</fullName>
    </recommendedName>
</protein>
<feature type="compositionally biased region" description="Basic and acidic residues" evidence="1">
    <location>
        <begin position="409"/>
        <end position="435"/>
    </location>
</feature>
<dbReference type="Proteomes" id="UP000234331">
    <property type="component" value="Unassembled WGS sequence"/>
</dbReference>
<feature type="region of interest" description="Disordered" evidence="1">
    <location>
        <begin position="409"/>
        <end position="441"/>
    </location>
</feature>
<evidence type="ECO:0000313" key="3">
    <source>
        <dbReference type="EMBL" id="SNQ46963.1"/>
    </source>
</evidence>
<feature type="compositionally biased region" description="Low complexity" evidence="1">
    <location>
        <begin position="216"/>
        <end position="253"/>
    </location>
</feature>
<dbReference type="AlphaFoldDB" id="A0A2I2KMS5"/>
<sequence>MQLADTTDAAVRSALDPLPDDAPAIVAYRPLPMGSLAAGQRALLADLEAVAATMYPAWLPGAEHIESAGGSGAAAVRALARRAATEADVFAPYLAELAERALRGSPAPRASTFPPDVRAAGAAWAIARGFQRQRLVLLVDPSAPTVPIGDQKRLLELLTWFTYQGRAGVWLTARPAGASGGRTRALACPASGRPHPVDGPVPTVPWPAGPRRTPRPARAPAGQASAAPGGAAPRSSSSRTSPARSSLTRTSPPRSTPPRATPAPPSDEPAVSRTPFAGSGSGATARRSPAGASGARAMLPAVVGQPHPASRAERRLENALTARPWAGGRAWNQPYRSTPLSDLHYLDLIWRAERLVVEVDGPEHRGLSHYESDRRRDNELQFDGFVVLRFTNSRIFDDVDTVVDEIERHVQASRQTPEERKGKSHDPRRGGEPRQIRPHRP</sequence>
<feature type="compositionally biased region" description="Low complexity" evidence="1">
    <location>
        <begin position="282"/>
        <end position="294"/>
    </location>
</feature>
<accession>A0A2I2KMS5</accession>
<dbReference type="InterPro" id="IPR047216">
    <property type="entry name" value="Endonuclease_DUF559_bact"/>
</dbReference>
<evidence type="ECO:0000313" key="4">
    <source>
        <dbReference type="Proteomes" id="UP000234331"/>
    </source>
</evidence>
<keyword evidence="4" id="KW-1185">Reference proteome</keyword>
<dbReference type="RefSeq" id="WP_101830895.1">
    <property type="nucleotide sequence ID" value="NZ_FZMO01000072.1"/>
</dbReference>
<feature type="region of interest" description="Disordered" evidence="1">
    <location>
        <begin position="175"/>
        <end position="294"/>
    </location>
</feature>